<dbReference type="FunFam" id="3.30.2160.10:FF:000002">
    <property type="entry name" value="Putative Ubiquitin-protein ligase E3C"/>
    <property type="match status" value="1"/>
</dbReference>
<dbReference type="InterPro" id="IPR000569">
    <property type="entry name" value="HECT_dom"/>
</dbReference>
<evidence type="ECO:0000259" key="8">
    <source>
        <dbReference type="PROSITE" id="PS50237"/>
    </source>
</evidence>
<keyword evidence="5 6" id="KW-0833">Ubl conjugation pathway</keyword>
<dbReference type="AlphaFoldDB" id="A0ABD3PLA6"/>
<evidence type="ECO:0000313" key="10">
    <source>
        <dbReference type="Proteomes" id="UP001530400"/>
    </source>
</evidence>
<protein>
    <recommendedName>
        <fullName evidence="3">HECT-type E3 ubiquitin transferase</fullName>
        <ecNumber evidence="3">2.3.2.26</ecNumber>
    </recommendedName>
</protein>
<dbReference type="PANTHER" id="PTHR11254:SF440">
    <property type="entry name" value="E3 UBIQUITIN-PROTEIN LIGASE NEDD-4"/>
    <property type="match status" value="1"/>
</dbReference>
<dbReference type="EC" id="2.3.2.26" evidence="3"/>
<dbReference type="GO" id="GO:0005737">
    <property type="term" value="C:cytoplasm"/>
    <property type="evidence" value="ECO:0007669"/>
    <property type="project" value="UniProtKB-ARBA"/>
</dbReference>
<dbReference type="Gene3D" id="3.30.2410.10">
    <property type="entry name" value="Hect, E3 ligase catalytic domain"/>
    <property type="match status" value="1"/>
</dbReference>
<dbReference type="InterPro" id="IPR035983">
    <property type="entry name" value="Hect_E3_ubiquitin_ligase"/>
</dbReference>
<organism evidence="9 10">
    <name type="scientific">Cyclotella atomus</name>
    <dbReference type="NCBI Taxonomy" id="382360"/>
    <lineage>
        <taxon>Eukaryota</taxon>
        <taxon>Sar</taxon>
        <taxon>Stramenopiles</taxon>
        <taxon>Ochrophyta</taxon>
        <taxon>Bacillariophyta</taxon>
        <taxon>Coscinodiscophyceae</taxon>
        <taxon>Thalassiosirophycidae</taxon>
        <taxon>Stephanodiscales</taxon>
        <taxon>Stephanodiscaceae</taxon>
        <taxon>Cyclotella</taxon>
    </lineage>
</organism>
<gene>
    <name evidence="9" type="ORF">ACHAWO_008096</name>
</gene>
<evidence type="ECO:0000313" key="9">
    <source>
        <dbReference type="EMBL" id="KAL3788399.1"/>
    </source>
</evidence>
<evidence type="ECO:0000256" key="2">
    <source>
        <dbReference type="ARBA" id="ARBA00004906"/>
    </source>
</evidence>
<comment type="caution">
    <text evidence="9">The sequence shown here is derived from an EMBL/GenBank/DDBJ whole genome shotgun (WGS) entry which is preliminary data.</text>
</comment>
<sequence>MFSRLKGSKDNKGDKGDKGDKKEKKESKDKVDRGSKKEKKDKPPNRQDSRGSNGSTKNSSSTKRSTSSAASGGAGAMSVSNNTATFRVQIPPNVKPGEEFQVYAGSRVVRVRAPKDSKPGTSLQITVPVDPADKEREKMAANSMQDAVPDSENVTKIPNQQLAEGEMPAYMIRIPEGVRPGTQFPVTIGGQQLMVTCPSMARPGNSVRITPPPPSNDQNKQKRKPQRIVNPNKQNDKTQMFEVVVPRGVQPGHPFALLAGGVRVLVTCPTNATPGQKIRFHLPIALVNRQEGPKSKLAEIKLSYDKDGWSRTIRATDMKFQWTRFDAEGGVDTRTRFDTDRSAYVLKLDFKDEDSRMRGGSVSLVTPEKSVVASSIMGNNGEELVSFTDIAAAQNKDYGDKVQWFQDTCAQLCVEWNEGHMRMNVRRNYLLSDSMQAVMSLSPKDLRKVWRFEFIGEAGIDAGGLAREWFELVTNECFDPDMGLWQPCATNQMCLQINPASEISCPDDHLYYFRFIGRVMGKAMFDRQIVKGHMVKYLYKHILSWPIMFSDLKDLDEEYYNSLKGLKDMGADVEYVGADFTVTEETLGVKNTVELVPNGESIDVTEENLPEYMEACLKYRMLGRCEKQINELLLGFFDVIPEPLLTIFDFQELELLMCGMPDIDMDDWIENTEYSGEYDREGPNHQTCKWFWEVVSEYDHEMKARLLQFVTATSGVPARGFGSLQGNDGNVRKFTIHGVTLETCMYPRSHTCFNRIDLPIYEEKEELEEKLKIAITMAATGFDME</sequence>
<feature type="compositionally biased region" description="Low complexity" evidence="7">
    <location>
        <begin position="50"/>
        <end position="71"/>
    </location>
</feature>
<evidence type="ECO:0000256" key="5">
    <source>
        <dbReference type="ARBA" id="ARBA00022786"/>
    </source>
</evidence>
<reference evidence="9 10" key="1">
    <citation type="submission" date="2024-10" db="EMBL/GenBank/DDBJ databases">
        <title>Updated reference genomes for cyclostephanoid diatoms.</title>
        <authorList>
            <person name="Roberts W.R."/>
            <person name="Alverson A.J."/>
        </authorList>
    </citation>
    <scope>NUCLEOTIDE SEQUENCE [LARGE SCALE GENOMIC DNA]</scope>
    <source>
        <strain evidence="9 10">AJA010-31</strain>
    </source>
</reference>
<evidence type="ECO:0000256" key="7">
    <source>
        <dbReference type="SAM" id="MobiDB-lite"/>
    </source>
</evidence>
<keyword evidence="10" id="KW-1185">Reference proteome</keyword>
<evidence type="ECO:0000256" key="3">
    <source>
        <dbReference type="ARBA" id="ARBA00012485"/>
    </source>
</evidence>
<dbReference type="CDD" id="cd00078">
    <property type="entry name" value="HECTc"/>
    <property type="match status" value="1"/>
</dbReference>
<proteinExistence type="predicted"/>
<name>A0ABD3PLA6_9STRA</name>
<dbReference type="SMART" id="SM00119">
    <property type="entry name" value="HECTc"/>
    <property type="match status" value="1"/>
</dbReference>
<feature type="domain" description="HECT" evidence="8">
    <location>
        <begin position="442"/>
        <end position="785"/>
    </location>
</feature>
<evidence type="ECO:0000256" key="6">
    <source>
        <dbReference type="PROSITE-ProRule" id="PRU00104"/>
    </source>
</evidence>
<accession>A0ABD3PLA6</accession>
<dbReference type="InterPro" id="IPR050409">
    <property type="entry name" value="E3_ubiq-protein_ligase"/>
</dbReference>
<keyword evidence="4" id="KW-0808">Transferase</keyword>
<comment type="pathway">
    <text evidence="2">Protein modification; protein ubiquitination.</text>
</comment>
<dbReference type="PROSITE" id="PS50237">
    <property type="entry name" value="HECT"/>
    <property type="match status" value="1"/>
</dbReference>
<feature type="region of interest" description="Disordered" evidence="7">
    <location>
        <begin position="200"/>
        <end position="237"/>
    </location>
</feature>
<dbReference type="Pfam" id="PF00632">
    <property type="entry name" value="HECT"/>
    <property type="match status" value="1"/>
</dbReference>
<dbReference type="PANTHER" id="PTHR11254">
    <property type="entry name" value="HECT DOMAIN UBIQUITIN-PROTEIN LIGASE"/>
    <property type="match status" value="1"/>
</dbReference>
<dbReference type="Gene3D" id="3.30.2160.10">
    <property type="entry name" value="Hect, E3 ligase catalytic domain"/>
    <property type="match status" value="1"/>
</dbReference>
<feature type="active site" description="Glycyl thioester intermediate" evidence="6">
    <location>
        <position position="752"/>
    </location>
</feature>
<comment type="catalytic activity">
    <reaction evidence="1">
        <text>S-ubiquitinyl-[E2 ubiquitin-conjugating enzyme]-L-cysteine + [acceptor protein]-L-lysine = [E2 ubiquitin-conjugating enzyme]-L-cysteine + N(6)-ubiquitinyl-[acceptor protein]-L-lysine.</text>
        <dbReference type="EC" id="2.3.2.26"/>
    </reaction>
</comment>
<evidence type="ECO:0000256" key="4">
    <source>
        <dbReference type="ARBA" id="ARBA00022679"/>
    </source>
</evidence>
<evidence type="ECO:0000256" key="1">
    <source>
        <dbReference type="ARBA" id="ARBA00000885"/>
    </source>
</evidence>
<dbReference type="FunFam" id="3.90.1750.10:FF:000079">
    <property type="entry name" value="E3 ubiquitin-protein ligase"/>
    <property type="match status" value="1"/>
</dbReference>
<dbReference type="SUPFAM" id="SSF56204">
    <property type="entry name" value="Hect, E3 ligase catalytic domain"/>
    <property type="match status" value="1"/>
</dbReference>
<dbReference type="EMBL" id="JALLPJ020000566">
    <property type="protein sequence ID" value="KAL3788399.1"/>
    <property type="molecule type" value="Genomic_DNA"/>
</dbReference>
<dbReference type="Proteomes" id="UP001530400">
    <property type="component" value="Unassembled WGS sequence"/>
</dbReference>
<dbReference type="Gene3D" id="3.90.1750.10">
    <property type="entry name" value="Hect, E3 ligase catalytic domains"/>
    <property type="match status" value="1"/>
</dbReference>
<dbReference type="FunFam" id="3.30.2410.10:FF:000009">
    <property type="entry name" value="Probable E3 ubiquitin-protein ligase HECTD2"/>
    <property type="match status" value="1"/>
</dbReference>
<feature type="region of interest" description="Disordered" evidence="7">
    <location>
        <begin position="1"/>
        <end position="78"/>
    </location>
</feature>
<feature type="compositionally biased region" description="Basic and acidic residues" evidence="7">
    <location>
        <begin position="7"/>
        <end position="49"/>
    </location>
</feature>
<dbReference type="GO" id="GO:0061630">
    <property type="term" value="F:ubiquitin protein ligase activity"/>
    <property type="evidence" value="ECO:0007669"/>
    <property type="project" value="UniProtKB-EC"/>
</dbReference>